<dbReference type="Gene3D" id="3.30.565.60">
    <property type="match status" value="1"/>
</dbReference>
<dbReference type="InterPro" id="IPR038461">
    <property type="entry name" value="Schlafen_AlbA_2_dom_sf"/>
</dbReference>
<dbReference type="PANTHER" id="PTHR30595">
    <property type="entry name" value="GLPR-RELATED TRANSCRIPTIONAL REPRESSOR"/>
    <property type="match status" value="1"/>
</dbReference>
<name>A0A7D5SIH5_9PROT</name>
<organism evidence="2 3">
    <name type="scientific">Candidatus Accumulibacter cognatus</name>
    <dbReference type="NCBI Taxonomy" id="2954383"/>
    <lineage>
        <taxon>Bacteria</taxon>
        <taxon>Pseudomonadati</taxon>
        <taxon>Pseudomonadota</taxon>
        <taxon>Betaproteobacteria</taxon>
        <taxon>Candidatus Accumulibacter</taxon>
    </lineage>
</organism>
<reference evidence="2 3" key="1">
    <citation type="journal article" date="2019" name="Microbiome">
        <title>Annotated bacterial chromosomes from frame-shift-corrected long-read metagenomic data.</title>
        <authorList>
            <person name="Arumugam K."/>
            <person name="Bagci C."/>
            <person name="Bessarab I."/>
            <person name="Beier S."/>
            <person name="Buchfink B."/>
            <person name="Gorska A."/>
            <person name="Qiu G."/>
            <person name="Huson D.H."/>
            <person name="Williams R.B.H."/>
        </authorList>
    </citation>
    <scope>NUCLEOTIDE SEQUENCE [LARGE SCALE GENOMIC DNA]</scope>
    <source>
        <strain evidence="2">SSA1</strain>
    </source>
</reference>
<dbReference type="Pfam" id="PF13749">
    <property type="entry name" value="HATPase_c_4"/>
    <property type="match status" value="1"/>
</dbReference>
<dbReference type="Pfam" id="PF04326">
    <property type="entry name" value="SLFN_AlbA_2"/>
    <property type="match status" value="1"/>
</dbReference>
<dbReference type="AlphaFoldDB" id="A0A7D5SIH5"/>
<dbReference type="KEGG" id="acog:HWD57_19885"/>
<evidence type="ECO:0000259" key="1">
    <source>
        <dbReference type="Pfam" id="PF04326"/>
    </source>
</evidence>
<evidence type="ECO:0000313" key="3">
    <source>
        <dbReference type="Proteomes" id="UP000509684"/>
    </source>
</evidence>
<feature type="domain" description="Schlafen AlbA-2" evidence="1">
    <location>
        <begin position="16"/>
        <end position="142"/>
    </location>
</feature>
<accession>A0A7D5SIH5</accession>
<dbReference type="Gene3D" id="3.30.950.30">
    <property type="entry name" value="Schlafen, AAA domain"/>
    <property type="match status" value="1"/>
</dbReference>
<proteinExistence type="predicted"/>
<gene>
    <name evidence="2" type="ORF">HWD57_19885</name>
</gene>
<evidence type="ECO:0000313" key="2">
    <source>
        <dbReference type="EMBL" id="QLH52659.1"/>
    </source>
</evidence>
<sequence length="625" mass="70442">MRTAEDLFQELCSLDESHRIEAKQARRIDRSVMESVCAFANEPGLGGGYLLLGVVRDEQDLFTNAYKVEGIAHPDKIQSDLASQCASVFNRPVRPRVSVEDLRGKTVIVVYIAEAAPTEKPVYLQNLGLPRGAYRRVGPTDQEGSEDDLIALYSGHQLDTFDAAVLSDADLSDFDPAAINDYRQQRRAINPDAEELTWPDEDLLRSLGSAKRENGELRPTVSGILLFGTGMALRRCFPMTRIDYIRVPGRQWVENPDHRFDTLEIRASLFTAIRRATNTVRDELIQSFSLPEGALAREDEPVLPLRVIREAIVNAVMHRSYRIHGTIQIIRYANRLEIRNPGHSIKDEEQLGEPGSETRNPRIAAVLHEVNIAETKGSGIRAMRELMLAHDLLPPTFESSRRPDQFVATFLFHHFLGPADLAWLRRLTNEQISDEEARALVFVRELEAIDNAAYRTINRTDTLNASGHLRRLRDLDLLAMKGGGSRTYYVPGSRFLASLVPPATDTHQPPPHSHQLDQNSHQLDMDGHQLLATVPESLRNRIPPAGSKPRREVLRVLIEDLCRWRSLSARELAIILRGREQKPLVRDYLTPMVEEGVLAYTIPAMAKHPDQHYTVPDLVPEAERG</sequence>
<dbReference type="Proteomes" id="UP000509684">
    <property type="component" value="Chromosome"/>
</dbReference>
<dbReference type="InterPro" id="IPR038475">
    <property type="entry name" value="RecG_C_sf"/>
</dbReference>
<dbReference type="InterPro" id="IPR007421">
    <property type="entry name" value="Schlafen_AlbA_2_dom"/>
</dbReference>
<dbReference type="PANTHER" id="PTHR30595:SF6">
    <property type="entry name" value="SCHLAFEN ALBA-2 DOMAIN-CONTAINING PROTEIN"/>
    <property type="match status" value="1"/>
</dbReference>
<protein>
    <submittedName>
        <fullName evidence="2">DNA binding domain-containing protein</fullName>
    </submittedName>
</protein>
<dbReference type="EMBL" id="CP058708">
    <property type="protein sequence ID" value="QLH52659.1"/>
    <property type="molecule type" value="Genomic_DNA"/>
</dbReference>